<evidence type="ECO:0000256" key="1">
    <source>
        <dbReference type="SAM" id="MobiDB-lite"/>
    </source>
</evidence>
<reference evidence="2 3" key="1">
    <citation type="submission" date="2015-06" db="EMBL/GenBank/DDBJ databases">
        <title>Improved classification and identification of acetic acid bacteria using matrix-assisted laser desorption/ionization time-of-flight mass spectrometry; Gluconobacter nephelii and Gluconobacter uchimurae are later heterotypic synonyms of Gluconobacter japonicus and Gluconobacter oxydans, respectively.</title>
        <authorList>
            <person name="Li L."/>
            <person name="Cleenwerck I."/>
            <person name="De Vuyst L."/>
            <person name="Vandamme P."/>
        </authorList>
    </citation>
    <scope>NUCLEOTIDE SEQUENCE [LARGE SCALE GENOMIC DNA]</scope>
    <source>
        <strain evidence="2 3">LMG 1764</strain>
    </source>
</reference>
<evidence type="ECO:0000313" key="2">
    <source>
        <dbReference type="EMBL" id="KXV02298.1"/>
    </source>
</evidence>
<dbReference type="PATRIC" id="fig|442.7.peg.1996"/>
<proteinExistence type="predicted"/>
<gene>
    <name evidence="2" type="ORF">AD929_03190</name>
</gene>
<name>A0A149QY98_9PROT</name>
<dbReference type="RefSeq" id="WP_062494267.1">
    <property type="nucleotide sequence ID" value="NZ_LHZB01000099.1"/>
</dbReference>
<dbReference type="AlphaFoldDB" id="A0A149QY98"/>
<accession>A0A149QY98</accession>
<comment type="caution">
    <text evidence="2">The sequence shown here is derived from an EMBL/GenBank/DDBJ whole genome shotgun (WGS) entry which is preliminary data.</text>
</comment>
<organism evidence="2 3">
    <name type="scientific">Gluconobacter potus</name>
    <dbReference type="NCBI Taxonomy" id="2724927"/>
    <lineage>
        <taxon>Bacteria</taxon>
        <taxon>Pseudomonadati</taxon>
        <taxon>Pseudomonadota</taxon>
        <taxon>Alphaproteobacteria</taxon>
        <taxon>Acetobacterales</taxon>
        <taxon>Acetobacteraceae</taxon>
        <taxon>Gluconobacter</taxon>
    </lineage>
</organism>
<evidence type="ECO:0000313" key="3">
    <source>
        <dbReference type="Proteomes" id="UP000075573"/>
    </source>
</evidence>
<feature type="region of interest" description="Disordered" evidence="1">
    <location>
        <begin position="156"/>
        <end position="194"/>
    </location>
</feature>
<dbReference type="Proteomes" id="UP000075573">
    <property type="component" value="Unassembled WGS sequence"/>
</dbReference>
<dbReference type="EMBL" id="LHZB01000099">
    <property type="protein sequence ID" value="KXV02298.1"/>
    <property type="molecule type" value="Genomic_DNA"/>
</dbReference>
<feature type="compositionally biased region" description="Low complexity" evidence="1">
    <location>
        <begin position="175"/>
        <end position="187"/>
    </location>
</feature>
<sequence length="194" mass="21459">MAVERKRLESFDFKLIHGVTLGGFNGAAGPVFINWTPSTQMARFYNDGSTLKVDKEEFRAKVMLAMAFTQIHTILKRMADRAEREPRPPGRVFMTPCEAELLKIYARNAETPSSFRETVMELFSAYDATWTSKDLTVSEADFDRMASAALLQPEYRFERADTPGTARKPAKKPAPESSCEPAPAPASGGLTSAA</sequence>
<protein>
    <submittedName>
        <fullName evidence="2">Uncharacterized protein</fullName>
    </submittedName>
</protein>